<proteinExistence type="predicted"/>
<protein>
    <recommendedName>
        <fullName evidence="3">Phytanoyl-CoA dioxygenase family protein</fullName>
    </recommendedName>
</protein>
<dbReference type="EMBL" id="ML979137">
    <property type="protein sequence ID" value="KAF1914654.1"/>
    <property type="molecule type" value="Genomic_DNA"/>
</dbReference>
<dbReference type="PANTHER" id="PTHR40470">
    <property type="entry name" value="PHYTANOYL-COA DIOXYGENASE FAMILY PROTEIN (AFU_ORTHOLOGUE AFUA_2G15850)"/>
    <property type="match status" value="1"/>
</dbReference>
<accession>A0A6A5QJJ5</accession>
<keyword evidence="2" id="KW-1185">Reference proteome</keyword>
<gene>
    <name evidence="1" type="ORF">BDU57DRAFT_588906</name>
</gene>
<evidence type="ECO:0000313" key="2">
    <source>
        <dbReference type="Proteomes" id="UP000800096"/>
    </source>
</evidence>
<dbReference type="Gene3D" id="2.60.120.620">
    <property type="entry name" value="q2cbj1_9rhob like domain"/>
    <property type="match status" value="1"/>
</dbReference>
<reference evidence="1" key="1">
    <citation type="journal article" date="2020" name="Stud. Mycol.">
        <title>101 Dothideomycetes genomes: a test case for predicting lifestyles and emergence of pathogens.</title>
        <authorList>
            <person name="Haridas S."/>
            <person name="Albert R."/>
            <person name="Binder M."/>
            <person name="Bloem J."/>
            <person name="Labutti K."/>
            <person name="Salamov A."/>
            <person name="Andreopoulos B."/>
            <person name="Baker S."/>
            <person name="Barry K."/>
            <person name="Bills G."/>
            <person name="Bluhm B."/>
            <person name="Cannon C."/>
            <person name="Castanera R."/>
            <person name="Culley D."/>
            <person name="Daum C."/>
            <person name="Ezra D."/>
            <person name="Gonzalez J."/>
            <person name="Henrissat B."/>
            <person name="Kuo A."/>
            <person name="Liang C."/>
            <person name="Lipzen A."/>
            <person name="Lutzoni F."/>
            <person name="Magnuson J."/>
            <person name="Mondo S."/>
            <person name="Nolan M."/>
            <person name="Ohm R."/>
            <person name="Pangilinan J."/>
            <person name="Park H.-J."/>
            <person name="Ramirez L."/>
            <person name="Alfaro M."/>
            <person name="Sun H."/>
            <person name="Tritt A."/>
            <person name="Yoshinaga Y."/>
            <person name="Zwiers L.-H."/>
            <person name="Turgeon B."/>
            <person name="Goodwin S."/>
            <person name="Spatafora J."/>
            <person name="Crous P."/>
            <person name="Grigoriev I."/>
        </authorList>
    </citation>
    <scope>NUCLEOTIDE SEQUENCE</scope>
    <source>
        <strain evidence="1">HMLAC05119</strain>
    </source>
</reference>
<dbReference type="Pfam" id="PF05721">
    <property type="entry name" value="PhyH"/>
    <property type="match status" value="1"/>
</dbReference>
<dbReference type="InterPro" id="IPR008775">
    <property type="entry name" value="Phytyl_CoA_dOase-like"/>
</dbReference>
<dbReference type="AlphaFoldDB" id="A0A6A5QJJ5"/>
<organism evidence="1 2">
    <name type="scientific">Ampelomyces quisqualis</name>
    <name type="common">Powdery mildew agent</name>
    <dbReference type="NCBI Taxonomy" id="50730"/>
    <lineage>
        <taxon>Eukaryota</taxon>
        <taxon>Fungi</taxon>
        <taxon>Dikarya</taxon>
        <taxon>Ascomycota</taxon>
        <taxon>Pezizomycotina</taxon>
        <taxon>Dothideomycetes</taxon>
        <taxon>Pleosporomycetidae</taxon>
        <taxon>Pleosporales</taxon>
        <taxon>Pleosporineae</taxon>
        <taxon>Phaeosphaeriaceae</taxon>
        <taxon>Ampelomyces</taxon>
    </lineage>
</organism>
<dbReference type="SUPFAM" id="SSF51197">
    <property type="entry name" value="Clavaminate synthase-like"/>
    <property type="match status" value="1"/>
</dbReference>
<name>A0A6A5QJJ5_AMPQU</name>
<sequence>MKRPRKVVTSTNVQPETITSITTSTTDPYTAAREALDRDGFVVLSASLFPSFDLDALRSAASRITTAARDGSWPYIRTLPKQFPPWPQDPSHGIWGVQHLLHPSNPDHLVFARSYFDAELLRYVGALIGCEQEDLTMELYNMLVRPDKPFELRWHRDDIPSTATSDEERQRLDKPACHAQWNLALYDDSSLVLVPGSHRRARTPAERAADPYQAHVPAQISVRLKAGEVAFYNNNIFHRGVYDCTKERMTLHGSIGTKKAGMQRARNVLQHGVGEWAGQWDLDGEEGEWVERAKGMRKRLVELGGESGQVGFFAEDE</sequence>
<dbReference type="PANTHER" id="PTHR40470:SF1">
    <property type="entry name" value="PHYTANOYL-COA DIOXYGENASE FAMILY PROTEIN (AFU_ORTHOLOGUE AFUA_2G15850)"/>
    <property type="match status" value="1"/>
</dbReference>
<dbReference type="OrthoDB" id="2106152at2759"/>
<dbReference type="Proteomes" id="UP000800096">
    <property type="component" value="Unassembled WGS sequence"/>
</dbReference>
<evidence type="ECO:0008006" key="3">
    <source>
        <dbReference type="Google" id="ProtNLM"/>
    </source>
</evidence>
<evidence type="ECO:0000313" key="1">
    <source>
        <dbReference type="EMBL" id="KAF1914654.1"/>
    </source>
</evidence>